<evidence type="ECO:0000313" key="2">
    <source>
        <dbReference type="Proteomes" id="UP001458415"/>
    </source>
</evidence>
<feature type="non-terminal residue" evidence="1">
    <location>
        <position position="1"/>
    </location>
</feature>
<keyword evidence="2" id="KW-1185">Reference proteome</keyword>
<protein>
    <submittedName>
        <fullName evidence="1">Uncharacterized protein</fullName>
    </submittedName>
</protein>
<reference evidence="1 2" key="1">
    <citation type="submission" date="2024-06" db="EMBL/GenBank/DDBJ databases">
        <title>The Natural Products Discovery Center: Release of the First 8490 Sequenced Strains for Exploring Actinobacteria Biosynthetic Diversity.</title>
        <authorList>
            <person name="Kalkreuter E."/>
            <person name="Kautsar S.A."/>
            <person name="Yang D."/>
            <person name="Bader C.D."/>
            <person name="Teijaro C.N."/>
            <person name="Fluegel L."/>
            <person name="Davis C.M."/>
            <person name="Simpson J.R."/>
            <person name="Lauterbach L."/>
            <person name="Steele A.D."/>
            <person name="Gui C."/>
            <person name="Meng S."/>
            <person name="Li G."/>
            <person name="Viehrig K."/>
            <person name="Ye F."/>
            <person name="Su P."/>
            <person name="Kiefer A.F."/>
            <person name="Nichols A."/>
            <person name="Cepeda A.J."/>
            <person name="Yan W."/>
            <person name="Fan B."/>
            <person name="Jiang Y."/>
            <person name="Adhikari A."/>
            <person name="Zheng C.-J."/>
            <person name="Schuster L."/>
            <person name="Cowan T.M."/>
            <person name="Smanski M.J."/>
            <person name="Chevrette M.G."/>
            <person name="De Carvalho L.P.S."/>
            <person name="Shen B."/>
        </authorList>
    </citation>
    <scope>NUCLEOTIDE SEQUENCE [LARGE SCALE GENOMIC DNA]</scope>
    <source>
        <strain evidence="1 2">NPDC000634</strain>
    </source>
</reference>
<gene>
    <name evidence="1" type="ORF">ABT317_25955</name>
</gene>
<proteinExistence type="predicted"/>
<evidence type="ECO:0000313" key="1">
    <source>
        <dbReference type="EMBL" id="MER6980320.1"/>
    </source>
</evidence>
<dbReference type="Proteomes" id="UP001458415">
    <property type="component" value="Unassembled WGS sequence"/>
</dbReference>
<organism evidence="1 2">
    <name type="scientific">Streptomyces carpinensis</name>
    <dbReference type="NCBI Taxonomy" id="66369"/>
    <lineage>
        <taxon>Bacteria</taxon>
        <taxon>Bacillati</taxon>
        <taxon>Actinomycetota</taxon>
        <taxon>Actinomycetes</taxon>
        <taxon>Kitasatosporales</taxon>
        <taxon>Streptomycetaceae</taxon>
        <taxon>Streptomyces</taxon>
    </lineage>
</organism>
<sequence>DAAAVSVPAGVHTCLLPAGRWPLSVAFTDICGKEHRYALARAPQLMPDGPTLAQPVREDGSHCRLIASGTGRAYVSLGRDGVQAELVSLSIGWSEVTLEGRLLNAPAPQCRGAVELVRRSRRVARLVPAVWHGDTFVCPIQVADFGAFDAREQIWDVRLRRGRRRPLKISRRRTDVRSPHDVFRMPHRLLRATDGTMLRINPYYTPVGSLAFRTAHLATGR</sequence>
<name>A0ABV1W7Z7_9ACTN</name>
<dbReference type="EMBL" id="JBEPCU010000529">
    <property type="protein sequence ID" value="MER6980320.1"/>
    <property type="molecule type" value="Genomic_DNA"/>
</dbReference>
<accession>A0ABV1W7Z7</accession>
<comment type="caution">
    <text evidence="1">The sequence shown here is derived from an EMBL/GenBank/DDBJ whole genome shotgun (WGS) entry which is preliminary data.</text>
</comment>